<organism evidence="1 2">
    <name type="scientific">Daphnia galeata</name>
    <dbReference type="NCBI Taxonomy" id="27404"/>
    <lineage>
        <taxon>Eukaryota</taxon>
        <taxon>Metazoa</taxon>
        <taxon>Ecdysozoa</taxon>
        <taxon>Arthropoda</taxon>
        <taxon>Crustacea</taxon>
        <taxon>Branchiopoda</taxon>
        <taxon>Diplostraca</taxon>
        <taxon>Cladocera</taxon>
        <taxon>Anomopoda</taxon>
        <taxon>Daphniidae</taxon>
        <taxon>Daphnia</taxon>
    </lineage>
</organism>
<dbReference type="EMBL" id="CAKKLH010000343">
    <property type="protein sequence ID" value="CAH0113660.1"/>
    <property type="molecule type" value="Genomic_DNA"/>
</dbReference>
<accession>A0A8J2SA46</accession>
<sequence>MIGVAPTGALTAAGTDGVGEATTVVSEKNGAVTFDGASTSSAAITTGADTALDATISGDVGGVTTADGGTSSPVRTLLVVTSTMRKALVLALRDAPENLILVTITSIKQMLLIITWGKSVEQTCAFEEDGRLRNCLVVVLWTLFR</sequence>
<evidence type="ECO:0000313" key="2">
    <source>
        <dbReference type="Proteomes" id="UP000789390"/>
    </source>
</evidence>
<keyword evidence="2" id="KW-1185">Reference proteome</keyword>
<name>A0A8J2SA46_9CRUS</name>
<comment type="caution">
    <text evidence="1">The sequence shown here is derived from an EMBL/GenBank/DDBJ whole genome shotgun (WGS) entry which is preliminary data.</text>
</comment>
<protein>
    <submittedName>
        <fullName evidence="1">Uncharacterized protein</fullName>
    </submittedName>
</protein>
<dbReference type="AlphaFoldDB" id="A0A8J2SA46"/>
<dbReference type="Proteomes" id="UP000789390">
    <property type="component" value="Unassembled WGS sequence"/>
</dbReference>
<gene>
    <name evidence="1" type="ORF">DGAL_LOCUS17560</name>
</gene>
<reference evidence="1" key="1">
    <citation type="submission" date="2021-11" db="EMBL/GenBank/DDBJ databases">
        <authorList>
            <person name="Schell T."/>
        </authorList>
    </citation>
    <scope>NUCLEOTIDE SEQUENCE</scope>
    <source>
        <strain evidence="1">M5</strain>
    </source>
</reference>
<proteinExistence type="predicted"/>
<evidence type="ECO:0000313" key="1">
    <source>
        <dbReference type="EMBL" id="CAH0113660.1"/>
    </source>
</evidence>